<protein>
    <recommendedName>
        <fullName evidence="3">PrgI family protein</fullName>
    </recommendedName>
</protein>
<proteinExistence type="predicted"/>
<organism evidence="2">
    <name type="scientific">Actinoplanes campanulatus</name>
    <dbReference type="NCBI Taxonomy" id="113559"/>
    <lineage>
        <taxon>Bacteria</taxon>
        <taxon>Bacillati</taxon>
        <taxon>Actinomycetota</taxon>
        <taxon>Actinomycetes</taxon>
        <taxon>Micromonosporales</taxon>
        <taxon>Micromonosporaceae</taxon>
        <taxon>Actinoplanes</taxon>
    </lineage>
</organism>
<gene>
    <name evidence="2" type="ORF">Aca07nite_86130</name>
</gene>
<evidence type="ECO:0008006" key="3">
    <source>
        <dbReference type="Google" id="ProtNLM"/>
    </source>
</evidence>
<evidence type="ECO:0000256" key="1">
    <source>
        <dbReference type="SAM" id="Phobius"/>
    </source>
</evidence>
<feature type="transmembrane region" description="Helical" evidence="1">
    <location>
        <begin position="18"/>
        <end position="40"/>
    </location>
</feature>
<keyword evidence="1" id="KW-0472">Membrane</keyword>
<dbReference type="EMBL" id="BOMF01000177">
    <property type="protein sequence ID" value="GID51338.1"/>
    <property type="molecule type" value="Genomic_DNA"/>
</dbReference>
<sequence>MEGAGENRIPDPLYDSVAFWRSIAALWLICMATSAFRFLFQGGQQIFHAAVIAAAIPSILFCRWRVASIKEVRGLEKLYDMNPRFPPPY</sequence>
<keyword evidence="1" id="KW-0812">Transmembrane</keyword>
<keyword evidence="1" id="KW-1133">Transmembrane helix</keyword>
<name>A0ABQ3WYT2_9ACTN</name>
<reference evidence="2" key="1">
    <citation type="submission" date="2021-01" db="EMBL/GenBank/DDBJ databases">
        <title>Whole genome shotgun sequence of Actinoplanes capillaceus NBRC 16408.</title>
        <authorList>
            <person name="Komaki H."/>
            <person name="Tamura T."/>
        </authorList>
    </citation>
    <scope>NUCLEOTIDE SEQUENCE [LARGE SCALE GENOMIC DNA]</scope>
    <source>
        <strain evidence="2">NBRC 16408</strain>
    </source>
</reference>
<evidence type="ECO:0000313" key="2">
    <source>
        <dbReference type="EMBL" id="GID51338.1"/>
    </source>
</evidence>
<comment type="caution">
    <text evidence="2">The sequence shown here is derived from an EMBL/GenBank/DDBJ whole genome shotgun (WGS) entry which is preliminary data.</text>
</comment>
<accession>A0ABQ3WYT2</accession>
<feature type="transmembrane region" description="Helical" evidence="1">
    <location>
        <begin position="46"/>
        <end position="64"/>
    </location>
</feature>
<dbReference type="RefSeq" id="WP_204301307.1">
    <property type="nucleotide sequence ID" value="NZ_BAAAGQ010000068.1"/>
</dbReference>